<keyword evidence="5 9" id="KW-0472">Membrane</keyword>
<dbReference type="FunCoup" id="A0A6L2P8E7">
    <property type="interactions" value="52"/>
</dbReference>
<evidence type="ECO:0000256" key="1">
    <source>
        <dbReference type="ARBA" id="ARBA00004651"/>
    </source>
</evidence>
<feature type="region of interest" description="Disordered" evidence="8">
    <location>
        <begin position="118"/>
        <end position="137"/>
    </location>
</feature>
<dbReference type="OrthoDB" id="8195814at2759"/>
<evidence type="ECO:0000256" key="3">
    <source>
        <dbReference type="ARBA" id="ARBA00022692"/>
    </source>
</evidence>
<dbReference type="EMBL" id="BLKM01000075">
    <property type="protein sequence ID" value="GFG28556.1"/>
    <property type="molecule type" value="Genomic_DNA"/>
</dbReference>
<keyword evidence="12" id="KW-1185">Reference proteome</keyword>
<feature type="transmembrane region" description="Helical" evidence="9">
    <location>
        <begin position="569"/>
        <end position="589"/>
    </location>
</feature>
<keyword evidence="10" id="KW-0732">Signal</keyword>
<proteinExistence type="predicted"/>
<evidence type="ECO:0000256" key="7">
    <source>
        <dbReference type="ARBA" id="ARBA00023180"/>
    </source>
</evidence>
<feature type="transmembrane region" description="Helical" evidence="9">
    <location>
        <begin position="506"/>
        <end position="524"/>
    </location>
</feature>
<organism evidence="11 12">
    <name type="scientific">Coptotermes formosanus</name>
    <name type="common">Formosan subterranean termite</name>
    <dbReference type="NCBI Taxonomy" id="36987"/>
    <lineage>
        <taxon>Eukaryota</taxon>
        <taxon>Metazoa</taxon>
        <taxon>Ecdysozoa</taxon>
        <taxon>Arthropoda</taxon>
        <taxon>Hexapoda</taxon>
        <taxon>Insecta</taxon>
        <taxon>Pterygota</taxon>
        <taxon>Neoptera</taxon>
        <taxon>Polyneoptera</taxon>
        <taxon>Dictyoptera</taxon>
        <taxon>Blattodea</taxon>
        <taxon>Blattoidea</taxon>
        <taxon>Termitoidae</taxon>
        <taxon>Rhinotermitidae</taxon>
        <taxon>Coptotermes</taxon>
    </lineage>
</organism>
<evidence type="ECO:0000313" key="12">
    <source>
        <dbReference type="Proteomes" id="UP000502823"/>
    </source>
</evidence>
<dbReference type="Gene3D" id="3.40.190.10">
    <property type="entry name" value="Periplasmic binding protein-like II"/>
    <property type="match status" value="1"/>
</dbReference>
<evidence type="ECO:0000256" key="10">
    <source>
        <dbReference type="SAM" id="SignalP"/>
    </source>
</evidence>
<evidence type="ECO:0000256" key="9">
    <source>
        <dbReference type="SAM" id="Phobius"/>
    </source>
</evidence>
<dbReference type="Gene3D" id="1.10.287.70">
    <property type="match status" value="1"/>
</dbReference>
<dbReference type="PANTHER" id="PTHR42643">
    <property type="entry name" value="IONOTROPIC RECEPTOR 20A-RELATED"/>
    <property type="match status" value="1"/>
</dbReference>
<evidence type="ECO:0008006" key="13">
    <source>
        <dbReference type="Google" id="ProtNLM"/>
    </source>
</evidence>
<comment type="caution">
    <text evidence="11">The sequence shown here is derived from an EMBL/GenBank/DDBJ whole genome shotgun (WGS) entry which is preliminary data.</text>
</comment>
<evidence type="ECO:0000256" key="2">
    <source>
        <dbReference type="ARBA" id="ARBA00022475"/>
    </source>
</evidence>
<comment type="subcellular location">
    <subcellularLocation>
        <location evidence="1">Cell membrane</location>
        <topology evidence="1">Multi-pass membrane protein</topology>
    </subcellularLocation>
</comment>
<evidence type="ECO:0000256" key="4">
    <source>
        <dbReference type="ARBA" id="ARBA00022989"/>
    </source>
</evidence>
<evidence type="ECO:0000313" key="11">
    <source>
        <dbReference type="EMBL" id="GFG28556.1"/>
    </source>
</evidence>
<reference evidence="12" key="1">
    <citation type="submission" date="2020-01" db="EMBL/GenBank/DDBJ databases">
        <title>Draft genome sequence of the Termite Coptotermes fromosanus.</title>
        <authorList>
            <person name="Itakura S."/>
            <person name="Yosikawa Y."/>
            <person name="Umezawa K."/>
        </authorList>
    </citation>
    <scope>NUCLEOTIDE SEQUENCE [LARGE SCALE GENOMIC DNA]</scope>
</reference>
<dbReference type="InParanoid" id="A0A6L2P8E7"/>
<dbReference type="GO" id="GO:0005886">
    <property type="term" value="C:plasma membrane"/>
    <property type="evidence" value="ECO:0007669"/>
    <property type="project" value="UniProtKB-SubCell"/>
</dbReference>
<dbReference type="SUPFAM" id="SSF53850">
    <property type="entry name" value="Periplasmic binding protein-like II"/>
    <property type="match status" value="1"/>
</dbReference>
<evidence type="ECO:0000256" key="5">
    <source>
        <dbReference type="ARBA" id="ARBA00023136"/>
    </source>
</evidence>
<keyword evidence="4 9" id="KW-1133">Transmembrane helix</keyword>
<feature type="signal peptide" evidence="10">
    <location>
        <begin position="1"/>
        <end position="19"/>
    </location>
</feature>
<protein>
    <recommendedName>
        <fullName evidence="13">Ionotropic glutamate receptor C-terminal domain-containing protein</fullName>
    </recommendedName>
</protein>
<dbReference type="InterPro" id="IPR052192">
    <property type="entry name" value="Insect_Ionotropic_Sensory_Rcpt"/>
</dbReference>
<keyword evidence="6" id="KW-0675">Receptor</keyword>
<sequence length="807" mass="91688">MSVWTVALVFVITFFLTQQYKLQSSEFVQLFNIDERAVSFSDNKAFWRVCSQYFIINRLTLAVTLQTNTYTVSDISSVLLQQMHNHLATPLTIMEHKASLVKPHPKKHISLRQILNNKSTNEFDSRHQHGTPTDLPKDRCVHHVYRLRKGGTTGMDASPYRRKSNVVADEYDAEHKTREEAMRTAKHTSTQHTANSRNKQALQKADLTICSYPFAEHNNSLKDISRCYQPILPLATHFHIMQNTHSSCANYLIIAENENSVIGYFTYLTKININWNSKIKFIILLYVQFGYDSTNEYKVRCRTLLQKLWEEFKVIDVILMAVSVIQNRYVVSENVIVYNPFLPTHESLQRGRIFNLNGSAITSRNSIPKFYGYPLRVVTFRRFPTVLSRAECYLDDKTCTITYTGMDASLLYSLAAYLNFTPIIRHTSDGEEYGYGTQNGTFTGAIGDIVHGRADISMNGVFIKVYGSDKIVFTHSAYSDKVCIIVPKANRVPKWLTIFRPVDSTVALSVLGLYIINVCFYFLINQARSSFESNLSKSKIGWSIILTEMFRPFVASSFPRIPSAISQRIFLISCLLFGLVLTSAMQSMLVTAMTKPYYYPDINTLEELDASGLSIYTGSPSLIDTFGSDQINSTVTSFDINPTMDRLSRRVKVAASRINLWRLVSTERNIAILVRKTDYADGAVLDKYRASDGSLLLHALRECPRHYFLGYLMPRGSPYLPYINKGIARLVEAGIVEHWKHITPPSADMYDGRHDPTNLTEIPEINNGNPKVFSLKDLQLAFYILAVGLSGSVIIFLLELIAMKKKS</sequence>
<accession>A0A6L2P8E7</accession>
<keyword evidence="2" id="KW-1003">Cell membrane</keyword>
<name>A0A6L2P8E7_COPFO</name>
<evidence type="ECO:0000256" key="8">
    <source>
        <dbReference type="SAM" id="MobiDB-lite"/>
    </source>
</evidence>
<keyword evidence="7" id="KW-0325">Glycoprotein</keyword>
<feature type="transmembrane region" description="Helical" evidence="9">
    <location>
        <begin position="780"/>
        <end position="802"/>
    </location>
</feature>
<dbReference type="Proteomes" id="UP000502823">
    <property type="component" value="Unassembled WGS sequence"/>
</dbReference>
<evidence type="ECO:0000256" key="6">
    <source>
        <dbReference type="ARBA" id="ARBA00023170"/>
    </source>
</evidence>
<keyword evidence="3 9" id="KW-0812">Transmembrane</keyword>
<dbReference type="PANTHER" id="PTHR42643:SF38">
    <property type="entry name" value="IONOTROPIC RECEPTOR 100A"/>
    <property type="match status" value="1"/>
</dbReference>
<feature type="chain" id="PRO_5026734823" description="Ionotropic glutamate receptor C-terminal domain-containing protein" evidence="10">
    <location>
        <begin position="20"/>
        <end position="807"/>
    </location>
</feature>
<gene>
    <name evidence="11" type="ORF">Cfor_10698</name>
</gene>
<dbReference type="AlphaFoldDB" id="A0A6L2P8E7"/>